<feature type="transmembrane region" description="Helical" evidence="1">
    <location>
        <begin position="382"/>
        <end position="403"/>
    </location>
</feature>
<organism evidence="2 3">
    <name type="scientific">Bacteroides stercoris</name>
    <dbReference type="NCBI Taxonomy" id="46506"/>
    <lineage>
        <taxon>Bacteria</taxon>
        <taxon>Pseudomonadati</taxon>
        <taxon>Bacteroidota</taxon>
        <taxon>Bacteroidia</taxon>
        <taxon>Bacteroidales</taxon>
        <taxon>Bacteroidaceae</taxon>
        <taxon>Bacteroides</taxon>
    </lineage>
</organism>
<dbReference type="AlphaFoldDB" id="A0A108TD33"/>
<feature type="transmembrane region" description="Helical" evidence="1">
    <location>
        <begin position="40"/>
        <end position="61"/>
    </location>
</feature>
<accession>A0A108TD33</accession>
<dbReference type="STRING" id="46506.AA415_00246"/>
<proteinExistence type="predicted"/>
<dbReference type="EMBL" id="LRGC01000001">
    <property type="protein sequence ID" value="KWR57705.1"/>
    <property type="molecule type" value="Genomic_DNA"/>
</dbReference>
<feature type="transmembrane region" description="Helical" evidence="1">
    <location>
        <begin position="166"/>
        <end position="187"/>
    </location>
</feature>
<protein>
    <recommendedName>
        <fullName evidence="4">MFS transporter</fullName>
    </recommendedName>
</protein>
<reference evidence="2 3" key="1">
    <citation type="journal article" date="2016" name="BMC Genomics">
        <title>Type VI secretion systems of human gut Bacteroidales segregate into three genetic architectures, two of which are contained on mobile genetic elements.</title>
        <authorList>
            <person name="Coyne M.J."/>
            <person name="Roelofs K.G."/>
            <person name="Comstock L.E."/>
        </authorList>
    </citation>
    <scope>NUCLEOTIDE SEQUENCE [LARGE SCALE GENOMIC DNA]</scope>
    <source>
        <strain evidence="2 3">CL09T03C01</strain>
    </source>
</reference>
<feature type="transmembrane region" description="Helical" evidence="1">
    <location>
        <begin position="423"/>
        <end position="440"/>
    </location>
</feature>
<name>A0A108TD33_BACSE</name>
<evidence type="ECO:0000256" key="1">
    <source>
        <dbReference type="SAM" id="Phobius"/>
    </source>
</evidence>
<feature type="transmembrane region" description="Helical" evidence="1">
    <location>
        <begin position="138"/>
        <end position="159"/>
    </location>
</feature>
<keyword evidence="3" id="KW-1185">Reference proteome</keyword>
<dbReference type="PATRIC" id="fig|46506.5.peg.258"/>
<evidence type="ECO:0000313" key="3">
    <source>
        <dbReference type="Proteomes" id="UP000056419"/>
    </source>
</evidence>
<dbReference type="Pfam" id="PF18943">
    <property type="entry name" value="DUF5690"/>
    <property type="match status" value="1"/>
</dbReference>
<keyword evidence="1" id="KW-1133">Transmembrane helix</keyword>
<sequence>MICLEEGVVTTAFSIRHVKTRRYSLILKTVIKRYLSRSPIYVLALYASVLIFLVYTCAYAFRKPFTVGLYSGETLWGFDIKILYVLFEIIGYALSKFIGVRLLPGMKSHQRIYYIIGMMSFSELALLGFAVLPPYLKVFSIFLSGLPLGMVWGVLFSYIEGRRISEVLNVGLSVALIVSSGLVKTLGQFVLDDFSVGEYWMPFVTGAVCFPIMLLCVYLLNQVPAPTALDIKLRSKRLPMNREERRLFLRRFFGGICLLILFYAALTVFRELRDSFAADIWSELRVSGAFVFTQTEIPIAFFVLLLMSLIVFIRNNRLALNIIYVITVLGGLLMIFSTLLYVFGYISSIFWMILSGLGLYMGYIPFTYLVERLIASLKVVSTTVFLIYLADSFGYLGTTVVFLVKNFSNWDISWTSMVVRTSIIVGVISVLTIVLIYRYFRKQLNSIDLIPHTND</sequence>
<feature type="transmembrane region" description="Helical" evidence="1">
    <location>
        <begin position="81"/>
        <end position="100"/>
    </location>
</feature>
<feature type="transmembrane region" description="Helical" evidence="1">
    <location>
        <begin position="247"/>
        <end position="269"/>
    </location>
</feature>
<comment type="caution">
    <text evidence="2">The sequence shown here is derived from an EMBL/GenBank/DDBJ whole genome shotgun (WGS) entry which is preliminary data.</text>
</comment>
<feature type="transmembrane region" description="Helical" evidence="1">
    <location>
        <begin position="112"/>
        <end position="132"/>
    </location>
</feature>
<keyword evidence="1" id="KW-0472">Membrane</keyword>
<gene>
    <name evidence="2" type="ORF">AA415_00246</name>
</gene>
<feature type="transmembrane region" description="Helical" evidence="1">
    <location>
        <begin position="289"/>
        <end position="313"/>
    </location>
</feature>
<dbReference type="InterPro" id="IPR043745">
    <property type="entry name" value="DUF5690"/>
</dbReference>
<keyword evidence="1" id="KW-0812">Transmembrane</keyword>
<evidence type="ECO:0008006" key="4">
    <source>
        <dbReference type="Google" id="ProtNLM"/>
    </source>
</evidence>
<feature type="transmembrane region" description="Helical" evidence="1">
    <location>
        <begin position="349"/>
        <end position="370"/>
    </location>
</feature>
<feature type="transmembrane region" description="Helical" evidence="1">
    <location>
        <begin position="199"/>
        <end position="220"/>
    </location>
</feature>
<dbReference type="Proteomes" id="UP000056419">
    <property type="component" value="Unassembled WGS sequence"/>
</dbReference>
<feature type="transmembrane region" description="Helical" evidence="1">
    <location>
        <begin position="320"/>
        <end position="343"/>
    </location>
</feature>
<evidence type="ECO:0000313" key="2">
    <source>
        <dbReference type="EMBL" id="KWR57705.1"/>
    </source>
</evidence>